<reference evidence="1 2" key="1">
    <citation type="submission" date="2020-11" db="EMBL/GenBank/DDBJ databases">
        <title>Fusibacter basophilias sp. nov.</title>
        <authorList>
            <person name="Qiu D."/>
        </authorList>
    </citation>
    <scope>NUCLEOTIDE SEQUENCE [LARGE SCALE GENOMIC DNA]</scope>
    <source>
        <strain evidence="1 2">Q10-2</strain>
    </source>
</reference>
<dbReference type="SUPFAM" id="SSF160214">
    <property type="entry name" value="FlaG-like"/>
    <property type="match status" value="1"/>
</dbReference>
<dbReference type="EMBL" id="JADKNH010000009">
    <property type="protein sequence ID" value="MBF4694500.1"/>
    <property type="molecule type" value="Genomic_DNA"/>
</dbReference>
<sequence length="129" mass="14662">MKINPMNTNVQATSNIRMEAQSSLVQKGEQVENFENSKKVSKVEMVQKSNDESLFEDEVLKKSVEQANKNLEGYNRTIERSVHSVTHTVMYTVKDTKTGDVIAEFPPRKIQDMIAKMWEIAGLVVDEKA</sequence>
<dbReference type="Pfam" id="PF03646">
    <property type="entry name" value="FlaG"/>
    <property type="match status" value="1"/>
</dbReference>
<comment type="caution">
    <text evidence="1">The sequence shown here is derived from an EMBL/GenBank/DDBJ whole genome shotgun (WGS) entry which is preliminary data.</text>
</comment>
<evidence type="ECO:0000313" key="1">
    <source>
        <dbReference type="EMBL" id="MBF4694500.1"/>
    </source>
</evidence>
<gene>
    <name evidence="1" type="ORF">ISU02_15420</name>
</gene>
<dbReference type="InterPro" id="IPR035924">
    <property type="entry name" value="FlaG-like_sf"/>
</dbReference>
<keyword evidence="1" id="KW-0282">Flagellum</keyword>
<name>A0ABR9ZXB0_9FIRM</name>
<organism evidence="1 2">
    <name type="scientific">Fusibacter ferrireducens</name>
    <dbReference type="NCBI Taxonomy" id="2785058"/>
    <lineage>
        <taxon>Bacteria</taxon>
        <taxon>Bacillati</taxon>
        <taxon>Bacillota</taxon>
        <taxon>Clostridia</taxon>
        <taxon>Eubacteriales</taxon>
        <taxon>Eubacteriales Family XII. Incertae Sedis</taxon>
        <taxon>Fusibacter</taxon>
    </lineage>
</organism>
<evidence type="ECO:0000313" key="2">
    <source>
        <dbReference type="Proteomes" id="UP000614200"/>
    </source>
</evidence>
<proteinExistence type="predicted"/>
<dbReference type="PANTHER" id="PTHR37166:SF1">
    <property type="entry name" value="PROTEIN FLAG"/>
    <property type="match status" value="1"/>
</dbReference>
<dbReference type="RefSeq" id="WP_194702735.1">
    <property type="nucleotide sequence ID" value="NZ_JADKNH010000009.1"/>
</dbReference>
<dbReference type="InterPro" id="IPR005186">
    <property type="entry name" value="FlaG"/>
</dbReference>
<dbReference type="Gene3D" id="3.30.160.170">
    <property type="entry name" value="FlaG-like"/>
    <property type="match status" value="1"/>
</dbReference>
<keyword evidence="1" id="KW-0969">Cilium</keyword>
<dbReference type="Proteomes" id="UP000614200">
    <property type="component" value="Unassembled WGS sequence"/>
</dbReference>
<keyword evidence="2" id="KW-1185">Reference proteome</keyword>
<keyword evidence="1" id="KW-0966">Cell projection</keyword>
<accession>A0ABR9ZXB0</accession>
<dbReference type="PANTHER" id="PTHR37166">
    <property type="entry name" value="PROTEIN FLAG"/>
    <property type="match status" value="1"/>
</dbReference>
<protein>
    <submittedName>
        <fullName evidence="1">Flagellar protein FlaG</fullName>
    </submittedName>
</protein>